<comment type="catalytic activity">
    <reaction evidence="4">
        <text>a 2'-deoxyadenosine in DNA + S-adenosyl-L-methionine = an N(6)-methyl-2'-deoxyadenosine in DNA + S-adenosyl-L-homocysteine + H(+)</text>
        <dbReference type="Rhea" id="RHEA:15197"/>
        <dbReference type="Rhea" id="RHEA-COMP:12418"/>
        <dbReference type="Rhea" id="RHEA-COMP:12419"/>
        <dbReference type="ChEBI" id="CHEBI:15378"/>
        <dbReference type="ChEBI" id="CHEBI:57856"/>
        <dbReference type="ChEBI" id="CHEBI:59789"/>
        <dbReference type="ChEBI" id="CHEBI:90615"/>
        <dbReference type="ChEBI" id="CHEBI:90616"/>
        <dbReference type="EC" id="2.1.1.72"/>
    </reaction>
</comment>
<dbReference type="GO" id="GO:0032259">
    <property type="term" value="P:methylation"/>
    <property type="evidence" value="ECO:0007669"/>
    <property type="project" value="UniProtKB-KW"/>
</dbReference>
<gene>
    <name evidence="5" type="ORF">A2215_03170</name>
</gene>
<dbReference type="EMBL" id="MEZY01000009">
    <property type="protein sequence ID" value="OGD65592.1"/>
    <property type="molecule type" value="Genomic_DNA"/>
</dbReference>
<dbReference type="PANTHER" id="PTHR33841">
    <property type="entry name" value="DNA METHYLTRANSFERASE YEEA-RELATED"/>
    <property type="match status" value="1"/>
</dbReference>
<protein>
    <recommendedName>
        <fullName evidence="1">site-specific DNA-methyltransferase (adenine-specific)</fullName>
        <ecNumber evidence="1">2.1.1.72</ecNumber>
    </recommendedName>
</protein>
<evidence type="ECO:0000256" key="3">
    <source>
        <dbReference type="ARBA" id="ARBA00022679"/>
    </source>
</evidence>
<dbReference type="AlphaFoldDB" id="A0A1F5EDV2"/>
<keyword evidence="3" id="KW-0808">Transferase</keyword>
<sequence>MQTAEVKSKIKHLISKYDEIKSSGLLKKYNEAQTRNEFIEPLFEYLGWDMRSVNNQGEVTTEESISGGRIDLSFKINGIPKFYLEAKSLSTDLDVDKHAKQAVNYSWNKGVTWAVLTDFESVKVLNAQTESKNLFDKLVFEIPCAEFIDDYDRLQLLSRESFKNNALDKYAEKYGKLQKHLTVNEKLFTDLKLARYKLTESFKTWNDGKNITPEELDEGVQRVLDRLIFIRVLEDRNLEPPILKPLLRKFEENNQIQIFQLLVKTFRELDATYNSNLFQKHACEEWEEYSHSTKEVIEMLYGNEMLAYDFKQIPADILGGVYESYLGHISKKRSGDLVKSATKRKEHGIYYTPKYIVDYIVNNTVKDKLKTVKSIGELKRFRVCDPAC</sequence>
<accession>A0A1F5EDV2</accession>
<dbReference type="InterPro" id="IPR029063">
    <property type="entry name" value="SAM-dependent_MTases_sf"/>
</dbReference>
<evidence type="ECO:0000313" key="5">
    <source>
        <dbReference type="EMBL" id="OGD65592.1"/>
    </source>
</evidence>
<dbReference type="GO" id="GO:0009007">
    <property type="term" value="F:site-specific DNA-methyltransferase (adenine-specific) activity"/>
    <property type="evidence" value="ECO:0007669"/>
    <property type="project" value="UniProtKB-EC"/>
</dbReference>
<evidence type="ECO:0000313" key="6">
    <source>
        <dbReference type="Proteomes" id="UP000178583"/>
    </source>
</evidence>
<proteinExistence type="predicted"/>
<dbReference type="Proteomes" id="UP000178583">
    <property type="component" value="Unassembled WGS sequence"/>
</dbReference>
<dbReference type="Gene3D" id="3.40.50.150">
    <property type="entry name" value="Vaccinia Virus protein VP39"/>
    <property type="match status" value="1"/>
</dbReference>
<name>A0A1F5EDV2_9BACT</name>
<keyword evidence="2" id="KW-0489">Methyltransferase</keyword>
<comment type="caution">
    <text evidence="5">The sequence shown here is derived from an EMBL/GenBank/DDBJ whole genome shotgun (WGS) entry which is preliminary data.</text>
</comment>
<dbReference type="SUPFAM" id="SSF53335">
    <property type="entry name" value="S-adenosyl-L-methionine-dependent methyltransferases"/>
    <property type="match status" value="1"/>
</dbReference>
<dbReference type="EC" id="2.1.1.72" evidence="1"/>
<dbReference type="InterPro" id="IPR050953">
    <property type="entry name" value="N4_N6_ade-DNA_methylase"/>
</dbReference>
<dbReference type="STRING" id="1797472.A2215_03170"/>
<dbReference type="PANTHER" id="PTHR33841:SF1">
    <property type="entry name" value="DNA METHYLTRANSFERASE A"/>
    <property type="match status" value="1"/>
</dbReference>
<evidence type="ECO:0000256" key="4">
    <source>
        <dbReference type="ARBA" id="ARBA00047942"/>
    </source>
</evidence>
<evidence type="ECO:0000256" key="2">
    <source>
        <dbReference type="ARBA" id="ARBA00022603"/>
    </source>
</evidence>
<organism evidence="5 6">
    <name type="scientific">Candidatus Berkelbacteria bacterium RIFOXYA2_FULL_43_10</name>
    <dbReference type="NCBI Taxonomy" id="1797472"/>
    <lineage>
        <taxon>Bacteria</taxon>
        <taxon>Candidatus Berkelbacteria</taxon>
    </lineage>
</organism>
<evidence type="ECO:0000256" key="1">
    <source>
        <dbReference type="ARBA" id="ARBA00011900"/>
    </source>
</evidence>
<reference evidence="5 6" key="1">
    <citation type="journal article" date="2016" name="Nat. Commun.">
        <title>Thousands of microbial genomes shed light on interconnected biogeochemical processes in an aquifer system.</title>
        <authorList>
            <person name="Anantharaman K."/>
            <person name="Brown C.T."/>
            <person name="Hug L.A."/>
            <person name="Sharon I."/>
            <person name="Castelle C.J."/>
            <person name="Probst A.J."/>
            <person name="Thomas B.C."/>
            <person name="Singh A."/>
            <person name="Wilkins M.J."/>
            <person name="Karaoz U."/>
            <person name="Brodie E.L."/>
            <person name="Williams K.H."/>
            <person name="Hubbard S.S."/>
            <person name="Banfield J.F."/>
        </authorList>
    </citation>
    <scope>NUCLEOTIDE SEQUENCE [LARGE SCALE GENOMIC DNA]</scope>
</reference>